<sequence length="158" mass="18372">MIDQADDLLNKFVREFEQSYGKIFSSINVHLLLHLPNCVRLQGLLWAHDCYAYEDYNGQLLLQIHGTRYIGSQVVNGHNHSIKMIKYMGTVENENVRDFFNNKKKQSKITEKVCDDGYSVGCYKTLQEIPNIIINAMNNSRITINNVYMCFIRLKKGF</sequence>
<proteinExistence type="predicted"/>
<comment type="caution">
    <text evidence="1">The sequence shown here is derived from an EMBL/GenBank/DDBJ whole genome shotgun (WGS) entry which is preliminary data.</text>
</comment>
<dbReference type="PANTHER" id="PTHR46579:SF1">
    <property type="entry name" value="F5_8 TYPE C DOMAIN-CONTAINING PROTEIN"/>
    <property type="match status" value="1"/>
</dbReference>
<evidence type="ECO:0008006" key="3">
    <source>
        <dbReference type="Google" id="ProtNLM"/>
    </source>
</evidence>
<evidence type="ECO:0000313" key="1">
    <source>
        <dbReference type="EMBL" id="KAH0561132.1"/>
    </source>
</evidence>
<name>A0AAV7IWH0_COTGL</name>
<dbReference type="AlphaFoldDB" id="A0AAV7IWH0"/>
<dbReference type="PANTHER" id="PTHR46579">
    <property type="entry name" value="F5/8 TYPE C DOMAIN-CONTAINING PROTEIN-RELATED"/>
    <property type="match status" value="1"/>
</dbReference>
<organism evidence="1 2">
    <name type="scientific">Cotesia glomerata</name>
    <name type="common">Lepidopteran parasitic wasp</name>
    <name type="synonym">Apanteles glomeratus</name>
    <dbReference type="NCBI Taxonomy" id="32391"/>
    <lineage>
        <taxon>Eukaryota</taxon>
        <taxon>Metazoa</taxon>
        <taxon>Ecdysozoa</taxon>
        <taxon>Arthropoda</taxon>
        <taxon>Hexapoda</taxon>
        <taxon>Insecta</taxon>
        <taxon>Pterygota</taxon>
        <taxon>Neoptera</taxon>
        <taxon>Endopterygota</taxon>
        <taxon>Hymenoptera</taxon>
        <taxon>Apocrita</taxon>
        <taxon>Ichneumonoidea</taxon>
        <taxon>Braconidae</taxon>
        <taxon>Microgastrinae</taxon>
        <taxon>Cotesia</taxon>
    </lineage>
</organism>
<protein>
    <recommendedName>
        <fullName evidence="3">DUF4218 domain-containing protein</fullName>
    </recommendedName>
</protein>
<reference evidence="1 2" key="1">
    <citation type="journal article" date="2021" name="J. Hered.">
        <title>A chromosome-level genome assembly of the parasitoid wasp, Cotesia glomerata (Hymenoptera: Braconidae).</title>
        <authorList>
            <person name="Pinto B.J."/>
            <person name="Weis J.J."/>
            <person name="Gamble T."/>
            <person name="Ode P.J."/>
            <person name="Paul R."/>
            <person name="Zaspel J.M."/>
        </authorList>
    </citation>
    <scope>NUCLEOTIDE SEQUENCE [LARGE SCALE GENOMIC DNA]</scope>
    <source>
        <strain evidence="1">CgM1</strain>
    </source>
</reference>
<dbReference type="EMBL" id="JAHXZJ010000374">
    <property type="protein sequence ID" value="KAH0561132.1"/>
    <property type="molecule type" value="Genomic_DNA"/>
</dbReference>
<accession>A0AAV7IWH0</accession>
<keyword evidence="2" id="KW-1185">Reference proteome</keyword>
<gene>
    <name evidence="1" type="ORF">KQX54_013495</name>
</gene>
<evidence type="ECO:0000313" key="2">
    <source>
        <dbReference type="Proteomes" id="UP000826195"/>
    </source>
</evidence>
<dbReference type="Proteomes" id="UP000826195">
    <property type="component" value="Unassembled WGS sequence"/>
</dbReference>